<organism evidence="1 2">
    <name type="scientific">Paenibacillus helianthi</name>
    <dbReference type="NCBI Taxonomy" id="1349432"/>
    <lineage>
        <taxon>Bacteria</taxon>
        <taxon>Bacillati</taxon>
        <taxon>Bacillota</taxon>
        <taxon>Bacilli</taxon>
        <taxon>Bacillales</taxon>
        <taxon>Paenibacillaceae</taxon>
        <taxon>Paenibacillus</taxon>
    </lineage>
</organism>
<name>A0ABX3EPW0_9BACL</name>
<protein>
    <recommendedName>
        <fullName evidence="3">Sugar ABC transporter substrate-binding protein</fullName>
    </recommendedName>
</protein>
<evidence type="ECO:0008006" key="3">
    <source>
        <dbReference type="Google" id="ProtNLM"/>
    </source>
</evidence>
<evidence type="ECO:0000313" key="1">
    <source>
        <dbReference type="EMBL" id="OKP87734.1"/>
    </source>
</evidence>
<sequence length="151" mass="17226">MVDGLPKYKQEIMDLSLKDNNAFNAQYGFNDSTLLMRAGKVWDDASARDFQEQQPEQFAAAKLLEKYNFDSYSLGMDNLEPDGSTPEGVINGKVKDLWNKTIPKLILSEIDAEFDNTYNDFIGQMDKVGAEKAEKVMYQRHLEDMKKKGVQ</sequence>
<comment type="caution">
    <text evidence="1">The sequence shown here is derived from an EMBL/GenBank/DDBJ whole genome shotgun (WGS) entry which is preliminary data.</text>
</comment>
<dbReference type="RefSeq" id="WP_074107335.1">
    <property type="nucleotide sequence ID" value="NZ_LVWI01000034.1"/>
</dbReference>
<accession>A0ABX3EPW0</accession>
<dbReference type="Proteomes" id="UP000186058">
    <property type="component" value="Unassembled WGS sequence"/>
</dbReference>
<proteinExistence type="predicted"/>
<dbReference type="Gene3D" id="3.40.190.10">
    <property type="entry name" value="Periplasmic binding protein-like II"/>
    <property type="match status" value="2"/>
</dbReference>
<gene>
    <name evidence="1" type="ORF">A3844_10015</name>
</gene>
<reference evidence="1 2" key="1">
    <citation type="submission" date="2016-03" db="EMBL/GenBank/DDBJ databases">
        <authorList>
            <person name="Sant'Anna F.H."/>
            <person name="Ambrosini A."/>
            <person name="Souza R."/>
            <person name="Bach E."/>
            <person name="Fernandes G."/>
            <person name="Balsanelli E."/>
            <person name="Baura V.A."/>
            <person name="Souza E.M."/>
            <person name="Passaglia L."/>
        </authorList>
    </citation>
    <scope>NUCLEOTIDE SEQUENCE [LARGE SCALE GENOMIC DNA]</scope>
    <source>
        <strain evidence="1 2">P26E</strain>
    </source>
</reference>
<keyword evidence="2" id="KW-1185">Reference proteome</keyword>
<dbReference type="EMBL" id="LVWI01000034">
    <property type="protein sequence ID" value="OKP87734.1"/>
    <property type="molecule type" value="Genomic_DNA"/>
</dbReference>
<evidence type="ECO:0000313" key="2">
    <source>
        <dbReference type="Proteomes" id="UP000186058"/>
    </source>
</evidence>